<organism evidence="2 3">
    <name type="scientific">Candidatus Liptonbacteria bacterium GWC1_60_9</name>
    <dbReference type="NCBI Taxonomy" id="1798645"/>
    <lineage>
        <taxon>Bacteria</taxon>
        <taxon>Candidatus Liptoniibacteriota</taxon>
    </lineage>
</organism>
<sequence>MALIFGQKEAYEDSIIVRDMKTGAQETVPIARAPQTIQKKLKEQKAMGLQDLVVRERTEEEKAKEAFLLRKAAARKDDPALGGGLAESDSVSASDNPPAGGAVPGASLPGQGAGESQE</sequence>
<evidence type="ECO:0000313" key="2">
    <source>
        <dbReference type="EMBL" id="OGY97699.1"/>
    </source>
</evidence>
<evidence type="ECO:0000256" key="1">
    <source>
        <dbReference type="SAM" id="MobiDB-lite"/>
    </source>
</evidence>
<dbReference type="GO" id="GO:0140101">
    <property type="term" value="F:catalytic activity, acting on a tRNA"/>
    <property type="evidence" value="ECO:0007669"/>
    <property type="project" value="UniProtKB-ARBA"/>
</dbReference>
<feature type="region of interest" description="Disordered" evidence="1">
    <location>
        <begin position="78"/>
        <end position="118"/>
    </location>
</feature>
<reference evidence="2 3" key="1">
    <citation type="journal article" date="2016" name="Nat. Commun.">
        <title>Thousands of microbial genomes shed light on interconnected biogeochemical processes in an aquifer system.</title>
        <authorList>
            <person name="Anantharaman K."/>
            <person name="Brown C.T."/>
            <person name="Hug L.A."/>
            <person name="Sharon I."/>
            <person name="Castelle C.J."/>
            <person name="Probst A.J."/>
            <person name="Thomas B.C."/>
            <person name="Singh A."/>
            <person name="Wilkins M.J."/>
            <person name="Karaoz U."/>
            <person name="Brodie E.L."/>
            <person name="Williams K.H."/>
            <person name="Hubbard S.S."/>
            <person name="Banfield J.F."/>
        </authorList>
    </citation>
    <scope>NUCLEOTIDE SEQUENCE [LARGE SCALE GENOMIC DNA]</scope>
</reference>
<gene>
    <name evidence="2" type="ORF">A2128_00245</name>
</gene>
<dbReference type="GO" id="GO:0006418">
    <property type="term" value="P:tRNA aminoacylation for protein translation"/>
    <property type="evidence" value="ECO:0007669"/>
    <property type="project" value="UniProtKB-ARBA"/>
</dbReference>
<dbReference type="EMBL" id="MHKV01000002">
    <property type="protein sequence ID" value="OGY97699.1"/>
    <property type="molecule type" value="Genomic_DNA"/>
</dbReference>
<dbReference type="SUPFAM" id="SSF52954">
    <property type="entry name" value="Class II aaRS ABD-related"/>
    <property type="match status" value="1"/>
</dbReference>
<protein>
    <submittedName>
        <fullName evidence="2">Uncharacterized protein</fullName>
    </submittedName>
</protein>
<accession>A0A1G2CA87</accession>
<comment type="caution">
    <text evidence="2">The sequence shown here is derived from an EMBL/GenBank/DDBJ whole genome shotgun (WGS) entry which is preliminary data.</text>
</comment>
<proteinExistence type="predicted"/>
<name>A0A1G2CA87_9BACT</name>
<dbReference type="Gene3D" id="3.40.50.800">
    <property type="entry name" value="Anticodon-binding domain"/>
    <property type="match status" value="1"/>
</dbReference>
<dbReference type="AlphaFoldDB" id="A0A1G2CA87"/>
<evidence type="ECO:0000313" key="3">
    <source>
        <dbReference type="Proteomes" id="UP000176349"/>
    </source>
</evidence>
<dbReference type="Proteomes" id="UP000176349">
    <property type="component" value="Unassembled WGS sequence"/>
</dbReference>
<dbReference type="InterPro" id="IPR036621">
    <property type="entry name" value="Anticodon-bd_dom_sf"/>
</dbReference>